<dbReference type="InterPro" id="IPR008930">
    <property type="entry name" value="Terpenoid_cyclase/PrenylTrfase"/>
</dbReference>
<dbReference type="Pfam" id="PF03936">
    <property type="entry name" value="Terpene_synth_C"/>
    <property type="match status" value="1"/>
</dbReference>
<feature type="domain" description="Terpene synthase N-terminal" evidence="3">
    <location>
        <begin position="37"/>
        <end position="88"/>
    </location>
</feature>
<evidence type="ECO:0000256" key="2">
    <source>
        <dbReference type="ARBA" id="ARBA00023239"/>
    </source>
</evidence>
<reference evidence="5 6" key="1">
    <citation type="journal article" date="2021" name="Nat. Plants">
        <title>The Taxus genome provides insights into paclitaxel biosynthesis.</title>
        <authorList>
            <person name="Xiong X."/>
            <person name="Gou J."/>
            <person name="Liao Q."/>
            <person name="Li Y."/>
            <person name="Zhou Q."/>
            <person name="Bi G."/>
            <person name="Li C."/>
            <person name="Du R."/>
            <person name="Wang X."/>
            <person name="Sun T."/>
            <person name="Guo L."/>
            <person name="Liang H."/>
            <person name="Lu P."/>
            <person name="Wu Y."/>
            <person name="Zhang Z."/>
            <person name="Ro D.K."/>
            <person name="Shang Y."/>
            <person name="Huang S."/>
            <person name="Yan J."/>
        </authorList>
    </citation>
    <scope>NUCLEOTIDE SEQUENCE [LARGE SCALE GENOMIC DNA]</scope>
    <source>
        <strain evidence="5">Ta-2019</strain>
    </source>
</reference>
<evidence type="ECO:0000313" key="6">
    <source>
        <dbReference type="Proteomes" id="UP000824469"/>
    </source>
</evidence>
<evidence type="ECO:0000313" key="5">
    <source>
        <dbReference type="EMBL" id="KAH9297313.1"/>
    </source>
</evidence>
<gene>
    <name evidence="5" type="ORF">KI387_028995</name>
</gene>
<keyword evidence="2" id="KW-0456">Lyase</keyword>
<proteinExistence type="predicted"/>
<dbReference type="GO" id="GO:0016114">
    <property type="term" value="P:terpenoid biosynthetic process"/>
    <property type="evidence" value="ECO:0007669"/>
    <property type="project" value="InterPro"/>
</dbReference>
<protein>
    <submittedName>
        <fullName evidence="5">Uncharacterized protein</fullName>
    </submittedName>
</protein>
<dbReference type="OMA" id="WPGDERN"/>
<feature type="domain" description="Terpene synthase metal-binding" evidence="4">
    <location>
        <begin position="98"/>
        <end position="199"/>
    </location>
</feature>
<dbReference type="EMBL" id="JAHRHJ020000010">
    <property type="protein sequence ID" value="KAH9297313.1"/>
    <property type="molecule type" value="Genomic_DNA"/>
</dbReference>
<evidence type="ECO:0000259" key="3">
    <source>
        <dbReference type="Pfam" id="PF01397"/>
    </source>
</evidence>
<dbReference type="PANTHER" id="PTHR31225">
    <property type="entry name" value="OS04G0344100 PROTEIN-RELATED"/>
    <property type="match status" value="1"/>
</dbReference>
<dbReference type="InterPro" id="IPR050148">
    <property type="entry name" value="Terpene_synthase-like"/>
</dbReference>
<dbReference type="GO" id="GO:0010333">
    <property type="term" value="F:terpene synthase activity"/>
    <property type="evidence" value="ECO:0007669"/>
    <property type="project" value="InterPro"/>
</dbReference>
<name>A0AA38CEH9_TAXCH</name>
<dbReference type="SUPFAM" id="SSF48239">
    <property type="entry name" value="Terpenoid cyclases/Protein prenyltransferases"/>
    <property type="match status" value="1"/>
</dbReference>
<keyword evidence="6" id="KW-1185">Reference proteome</keyword>
<dbReference type="InterPro" id="IPR008949">
    <property type="entry name" value="Isoprenoid_synthase_dom_sf"/>
</dbReference>
<dbReference type="Pfam" id="PF01397">
    <property type="entry name" value="Terpene_synth"/>
    <property type="match status" value="1"/>
</dbReference>
<evidence type="ECO:0000259" key="4">
    <source>
        <dbReference type="Pfam" id="PF03936"/>
    </source>
</evidence>
<dbReference type="InterPro" id="IPR001906">
    <property type="entry name" value="Terpene_synth_N"/>
</dbReference>
<evidence type="ECO:0000256" key="1">
    <source>
        <dbReference type="ARBA" id="ARBA00022723"/>
    </source>
</evidence>
<keyword evidence="1" id="KW-0479">Metal-binding</keyword>
<dbReference type="Gene3D" id="1.10.600.10">
    <property type="entry name" value="Farnesyl Diphosphate Synthase"/>
    <property type="match status" value="1"/>
</dbReference>
<dbReference type="GO" id="GO:0000287">
    <property type="term" value="F:magnesium ion binding"/>
    <property type="evidence" value="ECO:0007669"/>
    <property type="project" value="InterPro"/>
</dbReference>
<dbReference type="AlphaFoldDB" id="A0AA38CEH9"/>
<feature type="non-terminal residue" evidence="5">
    <location>
        <position position="1"/>
    </location>
</feature>
<dbReference type="InterPro" id="IPR005630">
    <property type="entry name" value="Terpene_synthase_metal-bd"/>
</dbReference>
<organism evidence="5 6">
    <name type="scientific">Taxus chinensis</name>
    <name type="common">Chinese yew</name>
    <name type="synonym">Taxus wallichiana var. chinensis</name>
    <dbReference type="NCBI Taxonomy" id="29808"/>
    <lineage>
        <taxon>Eukaryota</taxon>
        <taxon>Viridiplantae</taxon>
        <taxon>Streptophyta</taxon>
        <taxon>Embryophyta</taxon>
        <taxon>Tracheophyta</taxon>
        <taxon>Spermatophyta</taxon>
        <taxon>Pinopsida</taxon>
        <taxon>Pinidae</taxon>
        <taxon>Conifers II</taxon>
        <taxon>Cupressales</taxon>
        <taxon>Taxaceae</taxon>
        <taxon>Taxus</taxon>
    </lineage>
</organism>
<dbReference type="SUPFAM" id="SSF48576">
    <property type="entry name" value="Terpenoid synthases"/>
    <property type="match status" value="1"/>
</dbReference>
<dbReference type="Proteomes" id="UP000824469">
    <property type="component" value="Unassembled WGS sequence"/>
</dbReference>
<comment type="caution">
    <text evidence="5">The sequence shown here is derived from an EMBL/GenBank/DDBJ whole genome shotgun (WGS) entry which is preliminary data.</text>
</comment>
<accession>A0AA38CEH9</accession>
<sequence>APYYSELAEKLIGEIKDVFDAMAAAETVSPSAENISERLGVDLHFQKEITQSLDYVYRYWHELHTDLNMTALGLRILRLPRYDVSSVNLVRCVRWWTEFDLSKLAFARHPHVEYHFVSGVICVEPKYYAFRKSFEKFSILGTILHDIYDIYGTIDELKLFTTAIKRWDPSRADFLEYMKIAYISFYKAINESSQDAEKTQG</sequence>